<protein>
    <submittedName>
        <fullName evidence="1">Uncharacterized protein</fullName>
    </submittedName>
</protein>
<evidence type="ECO:0000313" key="2">
    <source>
        <dbReference type="EMBL" id="APO17664.1"/>
    </source>
</evidence>
<proteinExistence type="predicted"/>
<sequence>MVTPYIGFEGVTPNWGKLPQLGGEKANRKERMVEHVKTCRLFV</sequence>
<dbReference type="EMBL" id="KX243404">
    <property type="protein sequence ID" value="APO16799.1"/>
    <property type="molecule type" value="Genomic_DNA"/>
</dbReference>
<accession>A0A1L5JMW0</accession>
<organism evidence="1">
    <name type="scientific">Proteus mirabilis</name>
    <dbReference type="NCBI Taxonomy" id="584"/>
    <lineage>
        <taxon>Bacteria</taxon>
        <taxon>Pseudomonadati</taxon>
        <taxon>Pseudomonadota</taxon>
        <taxon>Gammaproteobacteria</taxon>
        <taxon>Enterobacterales</taxon>
        <taxon>Morganellaceae</taxon>
        <taxon>Proteus</taxon>
    </lineage>
</organism>
<dbReference type="EMBL" id="KX243414">
    <property type="protein sequence ID" value="APO17664.1"/>
    <property type="molecule type" value="Genomic_DNA"/>
</dbReference>
<dbReference type="AlphaFoldDB" id="A0A1L5JMW0"/>
<reference evidence="1" key="1">
    <citation type="journal article" date="2016" name="Sci. Rep.">
        <title>SXT/R391 integrative and conjugative elements in Proteus species reveal abundant genetic diversity and multidrug resistance.</title>
        <authorList>
            <person name="Li X."/>
            <person name="Du Y."/>
            <person name="Du P."/>
            <person name="Dai H."/>
            <person name="Fang Y."/>
            <person name="Li Z."/>
            <person name="Lv N."/>
            <person name="Zhu B."/>
            <person name="Kan B."/>
            <person name="Wang D."/>
        </authorList>
    </citation>
    <scope>NUCLEOTIDE SEQUENCE</scope>
    <source>
        <strain evidence="1">08MAS1586</strain>
        <strain evidence="2">TJ3237</strain>
    </source>
</reference>
<evidence type="ECO:0000313" key="1">
    <source>
        <dbReference type="EMBL" id="APO16799.1"/>
    </source>
</evidence>
<name>A0A1L5JMW0_PROMI</name>